<gene>
    <name evidence="2" type="ORF">HMPREF9013_1011</name>
</gene>
<organism evidence="2 3">
    <name type="scientific">Bulleidia extructa W1219</name>
    <dbReference type="NCBI Taxonomy" id="679192"/>
    <lineage>
        <taxon>Bacteria</taxon>
        <taxon>Bacillati</taxon>
        <taxon>Bacillota</taxon>
        <taxon>Erysipelotrichia</taxon>
        <taxon>Erysipelotrichales</taxon>
        <taxon>Erysipelotrichaceae</taxon>
        <taxon>Bulleidia</taxon>
    </lineage>
</organism>
<keyword evidence="1" id="KW-0472">Membrane</keyword>
<dbReference type="Proteomes" id="UP000005017">
    <property type="component" value="Unassembled WGS sequence"/>
</dbReference>
<sequence>MANTARSPIAGHNIYLNEHNQKVLFDPITKTGYLIRETEAQKFTLYHNRWILALAIGILVYSFTDKIPLSILTSFLYGAIQEYRYRKVWLPGLTQYPNFKPKNKVAFIQGLIQQNKIWDCLVLGIAFLTFGILFVINGIQKHNGPILIGFEVIVMIATSWKAIQYFIAFYKLLKLKKKH</sequence>
<keyword evidence="3" id="KW-1185">Reference proteome</keyword>
<dbReference type="RefSeq" id="WP_006626649.1">
    <property type="nucleotide sequence ID" value="NZ_ADFR01000002.1"/>
</dbReference>
<evidence type="ECO:0000313" key="2">
    <source>
        <dbReference type="EMBL" id="EFC06304.1"/>
    </source>
</evidence>
<feature type="transmembrane region" description="Helical" evidence="1">
    <location>
        <begin position="146"/>
        <end position="170"/>
    </location>
</feature>
<dbReference type="OrthoDB" id="1655364at2"/>
<keyword evidence="1" id="KW-0812">Transmembrane</keyword>
<dbReference type="AlphaFoldDB" id="D2MMM8"/>
<dbReference type="EMBL" id="ADFR01000002">
    <property type="protein sequence ID" value="EFC06304.1"/>
    <property type="molecule type" value="Genomic_DNA"/>
</dbReference>
<feature type="transmembrane region" description="Helical" evidence="1">
    <location>
        <begin position="50"/>
        <end position="77"/>
    </location>
</feature>
<reference evidence="3" key="1">
    <citation type="submission" date="2009-12" db="EMBL/GenBank/DDBJ databases">
        <title>Sequence of Clostridiales genomosp. BVAB3 str. UPII9-5.</title>
        <authorList>
            <person name="Madupu R."/>
            <person name="Durkin A.S."/>
            <person name="Torralba M."/>
            <person name="Methe B."/>
            <person name="Sutton G.G."/>
            <person name="Strausberg R.L."/>
            <person name="Nelson K.E."/>
        </authorList>
    </citation>
    <scope>NUCLEOTIDE SEQUENCE [LARGE SCALE GENOMIC DNA]</scope>
    <source>
        <strain evidence="3">W1219</strain>
    </source>
</reference>
<evidence type="ECO:0000313" key="3">
    <source>
        <dbReference type="Proteomes" id="UP000005017"/>
    </source>
</evidence>
<protein>
    <submittedName>
        <fullName evidence="2">Uncharacterized protein</fullName>
    </submittedName>
</protein>
<dbReference type="STRING" id="679192.HMPREF9013_1011"/>
<feature type="transmembrane region" description="Helical" evidence="1">
    <location>
        <begin position="120"/>
        <end position="140"/>
    </location>
</feature>
<comment type="caution">
    <text evidence="2">The sequence shown here is derived from an EMBL/GenBank/DDBJ whole genome shotgun (WGS) entry which is preliminary data.</text>
</comment>
<dbReference type="eggNOG" id="ENOG5032GF7">
    <property type="taxonomic scope" value="Bacteria"/>
</dbReference>
<accession>D2MMM8</accession>
<keyword evidence="1" id="KW-1133">Transmembrane helix</keyword>
<name>D2MMM8_9FIRM</name>
<evidence type="ECO:0000256" key="1">
    <source>
        <dbReference type="SAM" id="Phobius"/>
    </source>
</evidence>
<proteinExistence type="predicted"/>